<evidence type="ECO:0000256" key="3">
    <source>
        <dbReference type="ARBA" id="ARBA00022771"/>
    </source>
</evidence>
<evidence type="ECO:0000259" key="8">
    <source>
        <dbReference type="PROSITE" id="PS50157"/>
    </source>
</evidence>
<dbReference type="GO" id="GO:0000978">
    <property type="term" value="F:RNA polymerase II cis-regulatory region sequence-specific DNA binding"/>
    <property type="evidence" value="ECO:0007669"/>
    <property type="project" value="TreeGrafter"/>
</dbReference>
<feature type="domain" description="C2H2-type" evidence="8">
    <location>
        <begin position="911"/>
        <end position="939"/>
    </location>
</feature>
<keyword evidence="5" id="KW-0539">Nucleus</keyword>
<protein>
    <recommendedName>
        <fullName evidence="8">C2H2-type domain-containing protein</fullName>
    </recommendedName>
</protein>
<evidence type="ECO:0000313" key="9">
    <source>
        <dbReference type="EMBL" id="KAK2142510.1"/>
    </source>
</evidence>
<organism evidence="9 10">
    <name type="scientific">Paralvinella palmiformis</name>
    <dbReference type="NCBI Taxonomy" id="53620"/>
    <lineage>
        <taxon>Eukaryota</taxon>
        <taxon>Metazoa</taxon>
        <taxon>Spiralia</taxon>
        <taxon>Lophotrochozoa</taxon>
        <taxon>Annelida</taxon>
        <taxon>Polychaeta</taxon>
        <taxon>Sedentaria</taxon>
        <taxon>Canalipalpata</taxon>
        <taxon>Terebellida</taxon>
        <taxon>Terebelliformia</taxon>
        <taxon>Alvinellidae</taxon>
        <taxon>Paralvinella</taxon>
    </lineage>
</organism>
<dbReference type="InterPro" id="IPR013087">
    <property type="entry name" value="Znf_C2H2_type"/>
</dbReference>
<evidence type="ECO:0000256" key="4">
    <source>
        <dbReference type="ARBA" id="ARBA00022833"/>
    </source>
</evidence>
<dbReference type="SUPFAM" id="SSF57667">
    <property type="entry name" value="beta-beta-alpha zinc fingers"/>
    <property type="match status" value="4"/>
</dbReference>
<dbReference type="GO" id="GO:0000981">
    <property type="term" value="F:DNA-binding transcription factor activity, RNA polymerase II-specific"/>
    <property type="evidence" value="ECO:0007669"/>
    <property type="project" value="TreeGrafter"/>
</dbReference>
<feature type="region of interest" description="Disordered" evidence="7">
    <location>
        <begin position="527"/>
        <end position="551"/>
    </location>
</feature>
<dbReference type="Gene3D" id="3.30.160.60">
    <property type="entry name" value="Classic Zinc Finger"/>
    <property type="match status" value="4"/>
</dbReference>
<evidence type="ECO:0000256" key="1">
    <source>
        <dbReference type="ARBA" id="ARBA00022723"/>
    </source>
</evidence>
<feature type="domain" description="C2H2-type" evidence="8">
    <location>
        <begin position="1012"/>
        <end position="1034"/>
    </location>
</feature>
<dbReference type="GO" id="GO:0008270">
    <property type="term" value="F:zinc ion binding"/>
    <property type="evidence" value="ECO:0007669"/>
    <property type="project" value="UniProtKB-KW"/>
</dbReference>
<feature type="domain" description="C2H2-type" evidence="8">
    <location>
        <begin position="830"/>
        <end position="852"/>
    </location>
</feature>
<keyword evidence="3 6" id="KW-0863">Zinc-finger</keyword>
<dbReference type="SMART" id="SM00355">
    <property type="entry name" value="ZnF_C2H2"/>
    <property type="match status" value="15"/>
</dbReference>
<evidence type="ECO:0000256" key="5">
    <source>
        <dbReference type="ARBA" id="ARBA00023242"/>
    </source>
</evidence>
<evidence type="ECO:0000256" key="2">
    <source>
        <dbReference type="ARBA" id="ARBA00022737"/>
    </source>
</evidence>
<dbReference type="PANTHER" id="PTHR24388">
    <property type="entry name" value="ZINC FINGER PROTEIN"/>
    <property type="match status" value="1"/>
</dbReference>
<feature type="compositionally biased region" description="Polar residues" evidence="7">
    <location>
        <begin position="493"/>
        <end position="508"/>
    </location>
</feature>
<gene>
    <name evidence="9" type="ORF">LSH36_945g00029</name>
</gene>
<dbReference type="PANTHER" id="PTHR24388:SF104">
    <property type="entry name" value="AT-RICH BINDING PROTEIN-RELATED"/>
    <property type="match status" value="1"/>
</dbReference>
<sequence length="1302" mass="146986">MIEKVTHPHLSIIHSETSIKLSKCVSDTCGCRWVHCPLCAPGRIGVGTRSFIQKHFDKIHDLPSVSYNGYKLLVCLLKCATQKHYHCPKCGDVILKATKSRSGIKEHLAACDGHPTGRSSHDVKIEQLEMSEELSLEDSNLQKAGPTESDVKHSDGSHGPSSVATFRHVSILRGDDELQITATKQRGQMINVCSLCGAAVKHSHISRHRGQHMTSQIRWADCRMLGCGLEACLETSSTRRSRYQLHFHCPWCTDILTDRRSALTHYSSRHDDLCRSRVSTRRSQSSSSSSSAAALLLSDERTENSAKRFKPNGRLRTKEVEANWKDDEVFTKVTATVSINVLDHICLSPALLRDRLQLETGVSCDVQADKLSLVGNWGQLEKAREMIKLLCQAEDRICETKVRNTDHSSSSLQRENKKMTTSDKTSDKPKRIAGRHLKMKSIKLRPRTRRRPPSDDIGMVRKVSNAINEGRRETCRKRKHFQLERHKRKEWSTVGTMESQLSADSGQVTREPVQGNKCKLFEDDIPPQINSTSMNGDILPSVDTSPRKDTVSNVELHSPTISDDECLSTTVESSPPHIAAELNCDDVTQERPNKQNVIQKTQDDALETEDAGSATGTIPVTGNNMSPYEVSLQVMDCTPSVGEGFHDNRDSVMAEKPFPGADAIHEAESELAVMDVTEDRVKIGRRKRDGDRTERCPACSESLPLRQLVKHVFTVKSCKVKLEDMSSENNDGLSVRVNRLIRGLKEITNCTCPSCGIKRNCTSQVLYHYVAGMCNKNSENTRKNVEFFRMHGVIHDPVSKLYKCSHCNIQARKPVHLRNHIEAVHLPKVFSCQHCPRRFSTKEKKDYHMRVHVDLVKCEHCDKSFMKSYLMQHIAKIHQVADIKCTLCDFVTKSEAYLRRHFENRHSSGHHLCEWCGKHFGQKTTMLRHVNAVHHGIKYKRKNPAKLGKGTCNICGLTMLKKNLNTHVQRRHEGLKQFTCDVCGAAFTSKHSVKVHKLKHMSEEERNKVQKYGCDLCGQRFYKRYLQQEHIKAHGALYDCQRCGKHFRYRHSLLQHQRRPGICRLASDVEQVRCGLCSKIYPTTRRLENHMIREHQSGTRSELESVPGHESQVFACNVKEEQREGSTHTEPSITEFIVQEVEEVGESEPIVQGAVVEQILAEVSERQESVSLVWSKTDEASRLQSDQLVTEQGKLVTENGGLVSESLIGDVSQLVKIEDGPTVYEADLNAQTFTMIQSGEATEFQADSIEFQPGEEFVMIDSTTSQTPYCLQDDCVQYQCGHCNMLFVSIDDVNAHVNLCHV</sequence>
<feature type="region of interest" description="Disordered" evidence="7">
    <location>
        <begin position="136"/>
        <end position="162"/>
    </location>
</feature>
<dbReference type="EMBL" id="JAODUP010000945">
    <property type="protein sequence ID" value="KAK2142510.1"/>
    <property type="molecule type" value="Genomic_DNA"/>
</dbReference>
<feature type="domain" description="C2H2-type" evidence="8">
    <location>
        <begin position="1038"/>
        <end position="1058"/>
    </location>
</feature>
<dbReference type="InterPro" id="IPR050527">
    <property type="entry name" value="Snail/Krueppel_Znf"/>
</dbReference>
<keyword evidence="4" id="KW-0862">Zinc</keyword>
<feature type="region of interest" description="Disordered" evidence="7">
    <location>
        <begin position="492"/>
        <end position="512"/>
    </location>
</feature>
<feature type="region of interest" description="Disordered" evidence="7">
    <location>
        <begin position="602"/>
        <end position="623"/>
    </location>
</feature>
<dbReference type="Proteomes" id="UP001208570">
    <property type="component" value="Unassembled WGS sequence"/>
</dbReference>
<keyword evidence="1" id="KW-0479">Metal-binding</keyword>
<evidence type="ECO:0000256" key="7">
    <source>
        <dbReference type="SAM" id="MobiDB-lite"/>
    </source>
</evidence>
<reference evidence="9" key="1">
    <citation type="journal article" date="2023" name="Mol. Biol. Evol.">
        <title>Third-Generation Sequencing Reveals the Adaptive Role of the Epigenome in Three Deep-Sea Polychaetes.</title>
        <authorList>
            <person name="Perez M."/>
            <person name="Aroh O."/>
            <person name="Sun Y."/>
            <person name="Lan Y."/>
            <person name="Juniper S.K."/>
            <person name="Young C.R."/>
            <person name="Angers B."/>
            <person name="Qian P.Y."/>
        </authorList>
    </citation>
    <scope>NUCLEOTIDE SEQUENCE</scope>
    <source>
        <strain evidence="9">P08H-3</strain>
    </source>
</reference>
<dbReference type="InterPro" id="IPR036236">
    <property type="entry name" value="Znf_C2H2_sf"/>
</dbReference>
<keyword evidence="10" id="KW-1185">Reference proteome</keyword>
<dbReference type="PROSITE" id="PS00028">
    <property type="entry name" value="ZINC_FINGER_C2H2_1"/>
    <property type="match status" value="5"/>
</dbReference>
<feature type="domain" description="C2H2-type" evidence="8">
    <location>
        <begin position="1278"/>
        <end position="1302"/>
    </location>
</feature>
<dbReference type="PROSITE" id="PS50157">
    <property type="entry name" value="ZINC_FINGER_C2H2_2"/>
    <property type="match status" value="6"/>
</dbReference>
<feature type="region of interest" description="Disordered" evidence="7">
    <location>
        <begin position="402"/>
        <end position="434"/>
    </location>
</feature>
<accession>A0AAD9MR85</accession>
<feature type="compositionally biased region" description="Basic and acidic residues" evidence="7">
    <location>
        <begin position="414"/>
        <end position="430"/>
    </location>
</feature>
<feature type="compositionally biased region" description="Polar residues" evidence="7">
    <location>
        <begin position="614"/>
        <end position="623"/>
    </location>
</feature>
<name>A0AAD9MR85_9ANNE</name>
<dbReference type="Pfam" id="PF00096">
    <property type="entry name" value="zf-C2H2"/>
    <property type="match status" value="1"/>
</dbReference>
<evidence type="ECO:0000256" key="6">
    <source>
        <dbReference type="PROSITE-ProRule" id="PRU00042"/>
    </source>
</evidence>
<evidence type="ECO:0000313" key="10">
    <source>
        <dbReference type="Proteomes" id="UP001208570"/>
    </source>
</evidence>
<comment type="caution">
    <text evidence="9">The sequence shown here is derived from an EMBL/GenBank/DDBJ whole genome shotgun (WGS) entry which is preliminary data.</text>
</comment>
<proteinExistence type="predicted"/>
<keyword evidence="2" id="KW-0677">Repeat</keyword>
<feature type="domain" description="C2H2-type" evidence="8">
    <location>
        <begin position="978"/>
        <end position="1005"/>
    </location>
</feature>